<accession>A0A5S3XQA6</accession>
<reference evidence="8" key="3">
    <citation type="submission" date="2019-09" db="EMBL/GenBank/DDBJ databases">
        <title>Co-occurence of chitin degradation, pigmentation and bioactivity in marine Pseudoalteromonas.</title>
        <authorList>
            <person name="Sonnenschein E.C."/>
            <person name="Bech P.K."/>
        </authorList>
    </citation>
    <scope>NUCLEOTIDE SEQUENCE</scope>
    <source>
        <strain evidence="8">S2231</strain>
        <strain evidence="9">S2233</strain>
    </source>
</reference>
<evidence type="ECO:0000313" key="8">
    <source>
        <dbReference type="EMBL" id="TMP57167.1"/>
    </source>
</evidence>
<evidence type="ECO:0000313" key="7">
    <source>
        <dbReference type="EMBL" id="TMP39168.1"/>
    </source>
</evidence>
<reference evidence="10" key="2">
    <citation type="submission" date="2019-06" db="EMBL/GenBank/DDBJ databases">
        <title>Co-occurence of chitin degradation, pigmentation and bioactivity in marine Pseudoalteromonas.</title>
        <authorList>
            <person name="Sonnenschein E.C."/>
            <person name="Bech P.K."/>
        </authorList>
    </citation>
    <scope>NUCLEOTIDE SEQUENCE [LARGE SCALE GENOMIC DNA]</scope>
    <source>
        <strain evidence="10">S2231</strain>
        <strain evidence="7">S2233</strain>
    </source>
</reference>
<evidence type="ECO:0000259" key="5">
    <source>
        <dbReference type="Pfam" id="PF25944"/>
    </source>
</evidence>
<dbReference type="Proteomes" id="UP000307706">
    <property type="component" value="Unassembled WGS sequence"/>
</dbReference>
<dbReference type="InterPro" id="IPR058627">
    <property type="entry name" value="MdtA-like_C"/>
</dbReference>
<dbReference type="GO" id="GO:0046677">
    <property type="term" value="P:response to antibiotic"/>
    <property type="evidence" value="ECO:0007669"/>
    <property type="project" value="TreeGrafter"/>
</dbReference>
<evidence type="ECO:0000313" key="10">
    <source>
        <dbReference type="Proteomes" id="UP000307706"/>
    </source>
</evidence>
<dbReference type="Gene3D" id="2.40.30.170">
    <property type="match status" value="1"/>
</dbReference>
<comment type="caution">
    <text evidence="8">The sequence shown here is derived from an EMBL/GenBank/DDBJ whole genome shotgun (WGS) entry which is preliminary data.</text>
</comment>
<dbReference type="GO" id="GO:0030313">
    <property type="term" value="C:cell envelope"/>
    <property type="evidence" value="ECO:0007669"/>
    <property type="project" value="UniProtKB-SubCell"/>
</dbReference>
<dbReference type="Pfam" id="PF25876">
    <property type="entry name" value="HH_MFP_RND"/>
    <property type="match status" value="1"/>
</dbReference>
<evidence type="ECO:0000256" key="1">
    <source>
        <dbReference type="ARBA" id="ARBA00004519"/>
    </source>
</evidence>
<dbReference type="NCBIfam" id="TIGR01730">
    <property type="entry name" value="RND_mfp"/>
    <property type="match status" value="1"/>
</dbReference>
<feature type="domain" description="Multidrug resistance protein MdtA-like barrel-sandwich hybrid" evidence="4">
    <location>
        <begin position="61"/>
        <end position="197"/>
    </location>
</feature>
<reference evidence="9 10" key="1">
    <citation type="submission" date="2017-12" db="EMBL/GenBank/DDBJ databases">
        <authorList>
            <person name="Paulsen S."/>
            <person name="Gram L.K."/>
        </authorList>
    </citation>
    <scope>NUCLEOTIDE SEQUENCE [LARGE SCALE GENOMIC DNA]</scope>
    <source>
        <strain evidence="8 10">S2231</strain>
        <strain evidence="7 9">S2233</strain>
    </source>
</reference>
<dbReference type="SUPFAM" id="SSF111369">
    <property type="entry name" value="HlyD-like secretion proteins"/>
    <property type="match status" value="1"/>
</dbReference>
<proteinExistence type="inferred from homology"/>
<dbReference type="InterPro" id="IPR058626">
    <property type="entry name" value="MdtA-like_b-barrel"/>
</dbReference>
<dbReference type="InterPro" id="IPR058625">
    <property type="entry name" value="MdtA-like_BSH"/>
</dbReference>
<dbReference type="EMBL" id="PNCL01000073">
    <property type="protein sequence ID" value="TMP57167.1"/>
    <property type="molecule type" value="Genomic_DNA"/>
</dbReference>
<dbReference type="Gene3D" id="1.10.287.470">
    <property type="entry name" value="Helix hairpin bin"/>
    <property type="match status" value="1"/>
</dbReference>
<evidence type="ECO:0000256" key="2">
    <source>
        <dbReference type="ARBA" id="ARBA00009477"/>
    </source>
</evidence>
<dbReference type="GO" id="GO:0022857">
    <property type="term" value="F:transmembrane transporter activity"/>
    <property type="evidence" value="ECO:0007669"/>
    <property type="project" value="InterPro"/>
</dbReference>
<sequence>MLKNVFFVLGFSILLLLIGCENDVKNETPPRPNTAVDVATAPKASVIDWHTYTTRLVPPKQVDLRPRVTGLITAVKFKEGDYVVKGDTLFTLDNRIYLATVKQLQARKKKAHAALLQAQSESKRAYRLQKKNAISAEEAEARTSITSQREAELAAIQSSLQLAKLNLEFTTVKSPITGKISRALFTEGNTVKANETLLTRIVSTGTLYAYFDIDERSWNAQFSRVENVYKLPVRLTIMGSQTVDQVGYIDFIDNEIDQKSGTLRVRAVFDNKAQALLAGSFARISLTTGINNEKIIVPDRAIGTDLKNRFVLVMDEDSVLQYRLVKLGKRYGKFRAIKSGLEEGDWIVVNGPAKVGAGMKVSPRTVALEVPKLVSDFAFAASDSSSHNEVL</sequence>
<dbReference type="PROSITE" id="PS51257">
    <property type="entry name" value="PROKAR_LIPOPROTEIN"/>
    <property type="match status" value="1"/>
</dbReference>
<dbReference type="RefSeq" id="WP_138598485.1">
    <property type="nucleotide sequence ID" value="NZ_PNCK01000100.1"/>
</dbReference>
<feature type="domain" description="Multidrug resistance protein MdtA-like C-terminal permuted SH3" evidence="6">
    <location>
        <begin position="295"/>
        <end position="351"/>
    </location>
</feature>
<feature type="domain" description="Multidrug resistance protein MdtA-like alpha-helical hairpin" evidence="3">
    <location>
        <begin position="101"/>
        <end position="170"/>
    </location>
</feature>
<gene>
    <name evidence="8" type="ORF">CWB96_13905</name>
    <name evidence="7" type="ORF">CWB97_20780</name>
</gene>
<organism evidence="8 10">
    <name type="scientific">Pseudoalteromonas citrea</name>
    <dbReference type="NCBI Taxonomy" id="43655"/>
    <lineage>
        <taxon>Bacteria</taxon>
        <taxon>Pseudomonadati</taxon>
        <taxon>Pseudomonadota</taxon>
        <taxon>Gammaproteobacteria</taxon>
        <taxon>Alteromonadales</taxon>
        <taxon>Pseudoalteromonadaceae</taxon>
        <taxon>Pseudoalteromonas</taxon>
    </lineage>
</organism>
<dbReference type="PANTHER" id="PTHR30158:SF10">
    <property type="entry name" value="CATION EFFLUX PUMP"/>
    <property type="match status" value="1"/>
</dbReference>
<keyword evidence="9" id="KW-1185">Reference proteome</keyword>
<dbReference type="InterPro" id="IPR058624">
    <property type="entry name" value="MdtA-like_HH"/>
</dbReference>
<evidence type="ECO:0000259" key="3">
    <source>
        <dbReference type="Pfam" id="PF25876"/>
    </source>
</evidence>
<evidence type="ECO:0000259" key="4">
    <source>
        <dbReference type="Pfam" id="PF25917"/>
    </source>
</evidence>
<dbReference type="Pfam" id="PF25917">
    <property type="entry name" value="BSH_RND"/>
    <property type="match status" value="1"/>
</dbReference>
<name>A0A5S3XQA6_9GAMM</name>
<dbReference type="Proteomes" id="UP000305730">
    <property type="component" value="Unassembled WGS sequence"/>
</dbReference>
<evidence type="ECO:0000259" key="6">
    <source>
        <dbReference type="Pfam" id="PF25967"/>
    </source>
</evidence>
<dbReference type="Pfam" id="PF25944">
    <property type="entry name" value="Beta-barrel_RND"/>
    <property type="match status" value="1"/>
</dbReference>
<dbReference type="AlphaFoldDB" id="A0A5S3XQA6"/>
<dbReference type="Gene3D" id="2.40.50.100">
    <property type="match status" value="1"/>
</dbReference>
<dbReference type="EMBL" id="PNCK01000100">
    <property type="protein sequence ID" value="TMP39168.1"/>
    <property type="molecule type" value="Genomic_DNA"/>
</dbReference>
<dbReference type="Gene3D" id="2.40.420.20">
    <property type="match status" value="1"/>
</dbReference>
<dbReference type="InterPro" id="IPR006143">
    <property type="entry name" value="RND_pump_MFP"/>
</dbReference>
<comment type="similarity">
    <text evidence="2">Belongs to the membrane fusion protein (MFP) (TC 8.A.1) family.</text>
</comment>
<feature type="domain" description="Multidrug resistance protein MdtA-like beta-barrel" evidence="5">
    <location>
        <begin position="226"/>
        <end position="288"/>
    </location>
</feature>
<comment type="subcellular location">
    <subcellularLocation>
        <location evidence="1">Cell inner membrane</location>
        <topology evidence="1">Lipid-anchor</topology>
    </subcellularLocation>
</comment>
<dbReference type="PANTHER" id="PTHR30158">
    <property type="entry name" value="ACRA/E-RELATED COMPONENT OF DRUG EFFLUX TRANSPORTER"/>
    <property type="match status" value="1"/>
</dbReference>
<dbReference type="OrthoDB" id="9816569at2"/>
<dbReference type="GO" id="GO:0005886">
    <property type="term" value="C:plasma membrane"/>
    <property type="evidence" value="ECO:0007669"/>
    <property type="project" value="TreeGrafter"/>
</dbReference>
<evidence type="ECO:0000313" key="9">
    <source>
        <dbReference type="Proteomes" id="UP000305730"/>
    </source>
</evidence>
<protein>
    <submittedName>
        <fullName evidence="8">Efflux transporter periplasmic adaptor subunit</fullName>
    </submittedName>
</protein>
<dbReference type="Pfam" id="PF25967">
    <property type="entry name" value="RND-MFP_C"/>
    <property type="match status" value="1"/>
</dbReference>